<dbReference type="PANTHER" id="PTHR43570">
    <property type="entry name" value="ALDEHYDE DEHYDROGENASE"/>
    <property type="match status" value="1"/>
</dbReference>
<protein>
    <recommendedName>
        <fullName evidence="4">Aldehyde dehydrogenase</fullName>
    </recommendedName>
</protein>
<evidence type="ECO:0000256" key="2">
    <source>
        <dbReference type="ARBA" id="ARBA00023002"/>
    </source>
</evidence>
<dbReference type="PROSITE" id="PS00687">
    <property type="entry name" value="ALDEHYDE_DEHYDR_GLU"/>
    <property type="match status" value="1"/>
</dbReference>
<evidence type="ECO:0000313" key="9">
    <source>
        <dbReference type="EMBL" id="KKK33475.1"/>
    </source>
</evidence>
<dbReference type="Pfam" id="PF00171">
    <property type="entry name" value="Aldedh"/>
    <property type="match status" value="1"/>
</dbReference>
<feature type="domain" description="Aldehyde dehydrogenase" evidence="8">
    <location>
        <begin position="15"/>
        <end position="424"/>
    </location>
</feature>
<evidence type="ECO:0000256" key="7">
    <source>
        <dbReference type="RuleBase" id="RU003345"/>
    </source>
</evidence>
<gene>
    <name evidence="9" type="ORF">WN59_12055</name>
</gene>
<dbReference type="FunFam" id="3.40.605.10:FF:000004">
    <property type="entry name" value="Aldehyde dehydrogenase"/>
    <property type="match status" value="1"/>
</dbReference>
<evidence type="ECO:0000313" key="10">
    <source>
        <dbReference type="Proteomes" id="UP000034287"/>
    </source>
</evidence>
<name>A0A0M2SLK9_9STAP</name>
<dbReference type="GO" id="GO:0004029">
    <property type="term" value="F:aldehyde dehydrogenase (NAD+) activity"/>
    <property type="evidence" value="ECO:0007669"/>
    <property type="project" value="TreeGrafter"/>
</dbReference>
<dbReference type="AlphaFoldDB" id="A0A0M2SLK9"/>
<evidence type="ECO:0000256" key="1">
    <source>
        <dbReference type="ARBA" id="ARBA00009986"/>
    </source>
</evidence>
<dbReference type="GO" id="GO:0005737">
    <property type="term" value="C:cytoplasm"/>
    <property type="evidence" value="ECO:0007669"/>
    <property type="project" value="TreeGrafter"/>
</dbReference>
<proteinExistence type="inferred from homology"/>
<evidence type="ECO:0000256" key="4">
    <source>
        <dbReference type="PIRNR" id="PIRNR036492"/>
    </source>
</evidence>
<dbReference type="Gene3D" id="3.40.309.10">
    <property type="entry name" value="Aldehyde Dehydrogenase, Chain A, domain 2"/>
    <property type="match status" value="1"/>
</dbReference>
<sequence>MYESIYARQKQFYQSGKSRDIKFRIDALKQLKRGIKYYENELAEAMLADFNKQQPDTYMTEIGIVYAEINHAVKHLEEWAGTKKVKTPITHIGSKSVIYKEPYGVTLIIAPWNYPFNLTISPLIGAISAGNTAVLKPSEHTPMVAEVITRIMERIFPSEYIYAAEGGIETNQALLRLPFDYIFYTGSSHVGKIVMKKAAENLIPVTLELGGKSPAIVTENADLKLAAKRIVWAKFSNAGQTCVAPDFVYAEESIKNALLTHLKHYTRKFYHEDFRHGRYMSIVNDNHFDRIRGLIEGDVVYGGRTDAGNRTIEPAIIDNVEFDHPAMKEEIFGPVLPVLSYGSLDKAILDLRDMQDPLALYVFSENESEIETVIRDVPFGGGAVNDAMFHLATPYLPFGGRGNSGMGKYHGKYSFDTFTHEKSILKQTTLFDMPFRYPDAKIFRKLIRLMMR</sequence>
<dbReference type="Proteomes" id="UP000034287">
    <property type="component" value="Unassembled WGS sequence"/>
</dbReference>
<dbReference type="InterPro" id="IPR016161">
    <property type="entry name" value="Ald_DH/histidinol_DH"/>
</dbReference>
<dbReference type="PATRIC" id="fig|1432562.3.peg.2409"/>
<dbReference type="PANTHER" id="PTHR43570:SF16">
    <property type="entry name" value="ALDEHYDE DEHYDROGENASE TYPE III, ISOFORM Q"/>
    <property type="match status" value="1"/>
</dbReference>
<dbReference type="STRING" id="1432562.WN59_12055"/>
<dbReference type="InterPro" id="IPR016163">
    <property type="entry name" value="Ald_DH_C"/>
</dbReference>
<keyword evidence="2 4" id="KW-0560">Oxidoreductase</keyword>
<evidence type="ECO:0000256" key="6">
    <source>
        <dbReference type="PROSITE-ProRule" id="PRU10007"/>
    </source>
</evidence>
<dbReference type="CDD" id="cd07136">
    <property type="entry name" value="ALDH_YwdH-P39616"/>
    <property type="match status" value="1"/>
</dbReference>
<dbReference type="InterPro" id="IPR016162">
    <property type="entry name" value="Ald_DH_N"/>
</dbReference>
<dbReference type="InterPro" id="IPR012394">
    <property type="entry name" value="Aldehyde_DH_NAD(P)"/>
</dbReference>
<dbReference type="EMBL" id="LAYZ01000025">
    <property type="protein sequence ID" value="KKK33475.1"/>
    <property type="molecule type" value="Genomic_DNA"/>
</dbReference>
<organism evidence="9 10">
    <name type="scientific">Salinicoccus sediminis</name>
    <dbReference type="NCBI Taxonomy" id="1432562"/>
    <lineage>
        <taxon>Bacteria</taxon>
        <taxon>Bacillati</taxon>
        <taxon>Bacillota</taxon>
        <taxon>Bacilli</taxon>
        <taxon>Bacillales</taxon>
        <taxon>Staphylococcaceae</taxon>
        <taxon>Salinicoccus</taxon>
    </lineage>
</organism>
<keyword evidence="3" id="KW-0520">NAD</keyword>
<evidence type="ECO:0000256" key="5">
    <source>
        <dbReference type="PIRSR" id="PIRSR036492-1"/>
    </source>
</evidence>
<dbReference type="InterPro" id="IPR016160">
    <property type="entry name" value="Ald_DH_CS_CYS"/>
</dbReference>
<comment type="similarity">
    <text evidence="1 4 7">Belongs to the aldehyde dehydrogenase family.</text>
</comment>
<comment type="caution">
    <text evidence="9">The sequence shown here is derived from an EMBL/GenBank/DDBJ whole genome shotgun (WGS) entry which is preliminary data.</text>
</comment>
<dbReference type="InterPro" id="IPR015590">
    <property type="entry name" value="Aldehyde_DH_dom"/>
</dbReference>
<dbReference type="FunFam" id="3.40.309.10:FF:000003">
    <property type="entry name" value="Aldehyde dehydrogenase"/>
    <property type="match status" value="1"/>
</dbReference>
<dbReference type="GO" id="GO:0006081">
    <property type="term" value="P:aldehyde metabolic process"/>
    <property type="evidence" value="ECO:0007669"/>
    <property type="project" value="InterPro"/>
</dbReference>
<dbReference type="InterPro" id="IPR029510">
    <property type="entry name" value="Ald_DH_CS_GLU"/>
</dbReference>
<evidence type="ECO:0000256" key="3">
    <source>
        <dbReference type="ARBA" id="ARBA00023027"/>
    </source>
</evidence>
<reference evidence="9 10" key="1">
    <citation type="submission" date="2015-04" db="EMBL/GenBank/DDBJ databases">
        <title>Taxonomic description and genome sequence of Salinicoccus sediminis sp. nov., a novel hyper halotolerant bacterium isolated from marine sediment.</title>
        <authorList>
            <person name="Mathan Kumar R."/>
            <person name="Kaur G."/>
            <person name="Kumar N."/>
            <person name="Kumar A."/>
            <person name="Singh N.K."/>
            <person name="Kaur N."/>
            <person name="Mayilraj S."/>
        </authorList>
    </citation>
    <scope>NUCLEOTIDE SEQUENCE [LARGE SCALE GENOMIC DNA]</scope>
    <source>
        <strain evidence="9 10">SV-16</strain>
    </source>
</reference>
<keyword evidence="10" id="KW-1185">Reference proteome</keyword>
<evidence type="ECO:0000259" key="8">
    <source>
        <dbReference type="Pfam" id="PF00171"/>
    </source>
</evidence>
<dbReference type="RefSeq" id="WP_046517676.1">
    <property type="nucleotide sequence ID" value="NZ_LAYZ01000025.1"/>
</dbReference>
<feature type="active site" evidence="5 6">
    <location>
        <position position="208"/>
    </location>
</feature>
<dbReference type="OrthoDB" id="9762913at2"/>
<dbReference type="Gene3D" id="3.40.605.10">
    <property type="entry name" value="Aldehyde Dehydrogenase, Chain A, domain 1"/>
    <property type="match status" value="1"/>
</dbReference>
<accession>A0A0M2SLK9</accession>
<dbReference type="PIRSF" id="PIRSF036492">
    <property type="entry name" value="ALDH"/>
    <property type="match status" value="1"/>
</dbReference>
<feature type="active site" evidence="5">
    <location>
        <position position="242"/>
    </location>
</feature>
<dbReference type="SUPFAM" id="SSF53720">
    <property type="entry name" value="ALDH-like"/>
    <property type="match status" value="1"/>
</dbReference>
<dbReference type="PROSITE" id="PS00070">
    <property type="entry name" value="ALDEHYDE_DEHYDR_CYS"/>
    <property type="match status" value="1"/>
</dbReference>